<keyword evidence="2" id="KW-1185">Reference proteome</keyword>
<reference evidence="1 2" key="1">
    <citation type="journal article" date="2018" name="Sci. Rep.">
        <title>Genomic signatures of local adaptation to the degree of environmental predictability in rotifers.</title>
        <authorList>
            <person name="Franch-Gras L."/>
            <person name="Hahn C."/>
            <person name="Garcia-Roger E.M."/>
            <person name="Carmona M.J."/>
            <person name="Serra M."/>
            <person name="Gomez A."/>
        </authorList>
    </citation>
    <scope>NUCLEOTIDE SEQUENCE [LARGE SCALE GENOMIC DNA]</scope>
    <source>
        <strain evidence="1">HYR1</strain>
    </source>
</reference>
<protein>
    <submittedName>
        <fullName evidence="1">Uncharacterized protein</fullName>
    </submittedName>
</protein>
<organism evidence="1 2">
    <name type="scientific">Brachionus plicatilis</name>
    <name type="common">Marine rotifer</name>
    <name type="synonym">Brachionus muelleri</name>
    <dbReference type="NCBI Taxonomy" id="10195"/>
    <lineage>
        <taxon>Eukaryota</taxon>
        <taxon>Metazoa</taxon>
        <taxon>Spiralia</taxon>
        <taxon>Gnathifera</taxon>
        <taxon>Rotifera</taxon>
        <taxon>Eurotatoria</taxon>
        <taxon>Monogononta</taxon>
        <taxon>Pseudotrocha</taxon>
        <taxon>Ploima</taxon>
        <taxon>Brachionidae</taxon>
        <taxon>Brachionus</taxon>
    </lineage>
</organism>
<gene>
    <name evidence="1" type="ORF">BpHYR1_046909</name>
</gene>
<proteinExistence type="predicted"/>
<dbReference type="EMBL" id="REGN01013189">
    <property type="protein sequence ID" value="RMZ94260.1"/>
    <property type="molecule type" value="Genomic_DNA"/>
</dbReference>
<comment type="caution">
    <text evidence="1">The sequence shown here is derived from an EMBL/GenBank/DDBJ whole genome shotgun (WGS) entry which is preliminary data.</text>
</comment>
<accession>A0A3M7P620</accession>
<evidence type="ECO:0000313" key="2">
    <source>
        <dbReference type="Proteomes" id="UP000276133"/>
    </source>
</evidence>
<name>A0A3M7P620_BRAPC</name>
<dbReference type="Proteomes" id="UP000276133">
    <property type="component" value="Unassembled WGS sequence"/>
</dbReference>
<evidence type="ECO:0000313" key="1">
    <source>
        <dbReference type="EMBL" id="RMZ94260.1"/>
    </source>
</evidence>
<dbReference type="AlphaFoldDB" id="A0A3M7P620"/>
<sequence length="107" mass="12894">MSEILLIYVYFGYERLVKKSIYMQNFGKLNAKRLCKLQFNEIAHLKFLSKKSELKIDQNLLWQNLIKLLDQKSYLCLSSFLHLTQKRIFSPIYSLKQSRIKRMAMIR</sequence>